<evidence type="ECO:0000313" key="2">
    <source>
        <dbReference type="Proteomes" id="UP000230557"/>
    </source>
</evidence>
<gene>
    <name evidence="1" type="ORF">COT91_02730</name>
</gene>
<name>A0A2H0VDL5_9BACT</name>
<dbReference type="Proteomes" id="UP000230557">
    <property type="component" value="Unassembled WGS sequence"/>
</dbReference>
<dbReference type="EMBL" id="PFAJ01000039">
    <property type="protein sequence ID" value="PIR97185.1"/>
    <property type="molecule type" value="Genomic_DNA"/>
</dbReference>
<sequence>MSNQTTKTKADIQNDIHNLRKEVSLMRSLLISLIGRDQEGSYKPSFVKAVLKSAQEKSNFKFSNSRSLLSDLKKV</sequence>
<accession>A0A2H0VDL5</accession>
<dbReference type="AlphaFoldDB" id="A0A2H0VDL5"/>
<organism evidence="1 2">
    <name type="scientific">Candidatus Doudnabacteria bacterium CG10_big_fil_rev_8_21_14_0_10_41_10</name>
    <dbReference type="NCBI Taxonomy" id="1974551"/>
    <lineage>
        <taxon>Bacteria</taxon>
        <taxon>Candidatus Doudnaibacteriota</taxon>
    </lineage>
</organism>
<protein>
    <submittedName>
        <fullName evidence="1">Uncharacterized protein</fullName>
    </submittedName>
</protein>
<comment type="caution">
    <text evidence="1">The sequence shown here is derived from an EMBL/GenBank/DDBJ whole genome shotgun (WGS) entry which is preliminary data.</text>
</comment>
<evidence type="ECO:0000313" key="1">
    <source>
        <dbReference type="EMBL" id="PIR97185.1"/>
    </source>
</evidence>
<reference evidence="2" key="1">
    <citation type="submission" date="2017-09" db="EMBL/GenBank/DDBJ databases">
        <title>Depth-based differentiation of microbial function through sediment-hosted aquifers and enrichment of novel symbionts in the deep terrestrial subsurface.</title>
        <authorList>
            <person name="Probst A.J."/>
            <person name="Ladd B."/>
            <person name="Jarett J.K."/>
            <person name="Geller-Mcgrath D.E."/>
            <person name="Sieber C.M.K."/>
            <person name="Emerson J.B."/>
            <person name="Anantharaman K."/>
            <person name="Thomas B.C."/>
            <person name="Malmstrom R."/>
            <person name="Stieglmeier M."/>
            <person name="Klingl A."/>
            <person name="Woyke T."/>
            <person name="Ryan C.M."/>
            <person name="Banfield J.F."/>
        </authorList>
    </citation>
    <scope>NUCLEOTIDE SEQUENCE [LARGE SCALE GENOMIC DNA]</scope>
</reference>
<proteinExistence type="predicted"/>